<keyword evidence="3" id="KW-0833">Ubl conjugation pathway</keyword>
<feature type="transmembrane region" description="Helical" evidence="5">
    <location>
        <begin position="487"/>
        <end position="510"/>
    </location>
</feature>
<protein>
    <submittedName>
        <fullName evidence="7">High-affnity carbon uptake protein Hat/HatR</fullName>
    </submittedName>
</protein>
<keyword evidence="5" id="KW-1133">Transmembrane helix</keyword>
<keyword evidence="8" id="KW-1185">Reference proteome</keyword>
<dbReference type="InterPro" id="IPR051983">
    <property type="entry name" value="WSB_SOCS-box_domain"/>
</dbReference>
<dbReference type="InterPro" id="IPR036322">
    <property type="entry name" value="WD40_repeat_dom_sf"/>
</dbReference>
<feature type="repeat" description="WD" evidence="4">
    <location>
        <begin position="669"/>
        <end position="711"/>
    </location>
</feature>
<dbReference type="PROSITE" id="PS50294">
    <property type="entry name" value="WD_REPEATS_REGION"/>
    <property type="match status" value="3"/>
</dbReference>
<dbReference type="PROSITE" id="PS50082">
    <property type="entry name" value="WD_REPEATS_2"/>
    <property type="match status" value="4"/>
</dbReference>
<evidence type="ECO:0000256" key="3">
    <source>
        <dbReference type="ARBA" id="ARBA00022786"/>
    </source>
</evidence>
<proteinExistence type="predicted"/>
<dbReference type="InterPro" id="IPR001680">
    <property type="entry name" value="WD40_rpt"/>
</dbReference>
<keyword evidence="5" id="KW-0812">Transmembrane</keyword>
<dbReference type="RefSeq" id="WP_202858351.1">
    <property type="nucleotide sequence ID" value="NZ_JAEUGD010000065.1"/>
</dbReference>
<evidence type="ECO:0000313" key="8">
    <source>
        <dbReference type="Proteomes" id="UP000614216"/>
    </source>
</evidence>
<evidence type="ECO:0000256" key="2">
    <source>
        <dbReference type="ARBA" id="ARBA00022737"/>
    </source>
</evidence>
<dbReference type="Pfam" id="PF20703">
    <property type="entry name" value="nSTAND1"/>
    <property type="match status" value="1"/>
</dbReference>
<feature type="domain" description="Novel STAND NTPase 1" evidence="6">
    <location>
        <begin position="10"/>
        <end position="422"/>
    </location>
</feature>
<organism evidence="7 8">
    <name type="scientific">Fulvivirga marina</name>
    <dbReference type="NCBI Taxonomy" id="2494733"/>
    <lineage>
        <taxon>Bacteria</taxon>
        <taxon>Pseudomonadati</taxon>
        <taxon>Bacteroidota</taxon>
        <taxon>Cytophagia</taxon>
        <taxon>Cytophagales</taxon>
        <taxon>Fulvivirgaceae</taxon>
        <taxon>Fulvivirga</taxon>
    </lineage>
</organism>
<dbReference type="EMBL" id="JAEUGD010000065">
    <property type="protein sequence ID" value="MBL6448812.1"/>
    <property type="molecule type" value="Genomic_DNA"/>
</dbReference>
<dbReference type="SUPFAM" id="SSF50978">
    <property type="entry name" value="WD40 repeat-like"/>
    <property type="match status" value="1"/>
</dbReference>
<keyword evidence="2" id="KW-0677">Repeat</keyword>
<feature type="repeat" description="WD" evidence="4">
    <location>
        <begin position="851"/>
        <end position="892"/>
    </location>
</feature>
<keyword evidence="1 4" id="KW-0853">WD repeat</keyword>
<dbReference type="AlphaFoldDB" id="A0A937G1F1"/>
<dbReference type="SMART" id="SM00320">
    <property type="entry name" value="WD40"/>
    <property type="match status" value="7"/>
</dbReference>
<dbReference type="PROSITE" id="PS00678">
    <property type="entry name" value="WD_REPEATS_1"/>
    <property type="match status" value="3"/>
</dbReference>
<dbReference type="GO" id="GO:0000209">
    <property type="term" value="P:protein polyubiquitination"/>
    <property type="evidence" value="ECO:0007669"/>
    <property type="project" value="TreeGrafter"/>
</dbReference>
<evidence type="ECO:0000256" key="5">
    <source>
        <dbReference type="SAM" id="Phobius"/>
    </source>
</evidence>
<accession>A0A937G1F1</accession>
<dbReference type="Pfam" id="PF00400">
    <property type="entry name" value="WD40"/>
    <property type="match status" value="4"/>
</dbReference>
<feature type="repeat" description="WD" evidence="4">
    <location>
        <begin position="893"/>
        <end position="927"/>
    </location>
</feature>
<evidence type="ECO:0000313" key="7">
    <source>
        <dbReference type="EMBL" id="MBL6448812.1"/>
    </source>
</evidence>
<dbReference type="PANTHER" id="PTHR15622:SF2">
    <property type="entry name" value="U4_U6 SMALL NUCLEAR RIBONUCLEOPROTEIN PRP4"/>
    <property type="match status" value="1"/>
</dbReference>
<dbReference type="InterPro" id="IPR019775">
    <property type="entry name" value="WD40_repeat_CS"/>
</dbReference>
<dbReference type="PANTHER" id="PTHR15622">
    <property type="entry name" value="WD40 REPEAT PROTEIN"/>
    <property type="match status" value="1"/>
</dbReference>
<dbReference type="Gene3D" id="3.40.50.300">
    <property type="entry name" value="P-loop containing nucleotide triphosphate hydrolases"/>
    <property type="match status" value="1"/>
</dbReference>
<keyword evidence="5" id="KW-0472">Membrane</keyword>
<dbReference type="SUPFAM" id="SSF52540">
    <property type="entry name" value="P-loop containing nucleoside triphosphate hydrolases"/>
    <property type="match status" value="1"/>
</dbReference>
<comment type="caution">
    <text evidence="7">The sequence shown here is derived from an EMBL/GenBank/DDBJ whole genome shotgun (WGS) entry which is preliminary data.</text>
</comment>
<evidence type="ECO:0000259" key="6">
    <source>
        <dbReference type="Pfam" id="PF20703"/>
    </source>
</evidence>
<dbReference type="InterPro" id="IPR049052">
    <property type="entry name" value="nSTAND1"/>
</dbReference>
<dbReference type="Gene3D" id="2.130.10.10">
    <property type="entry name" value="YVTN repeat-like/Quinoprotein amine dehydrogenase"/>
    <property type="match status" value="2"/>
</dbReference>
<dbReference type="InterPro" id="IPR027417">
    <property type="entry name" value="P-loop_NTPase"/>
</dbReference>
<dbReference type="Proteomes" id="UP000614216">
    <property type="component" value="Unassembled WGS sequence"/>
</dbReference>
<feature type="repeat" description="WD" evidence="4">
    <location>
        <begin position="936"/>
        <end position="967"/>
    </location>
</feature>
<reference evidence="7" key="1">
    <citation type="submission" date="2021-01" db="EMBL/GenBank/DDBJ databases">
        <title>Fulvivirga kasyanovii gen. nov., sp nov., a novel member of the phylum Bacteroidetes isolated from seawater in a mussel farm.</title>
        <authorList>
            <person name="Zhao L.-H."/>
            <person name="Wang Z.-J."/>
        </authorList>
    </citation>
    <scope>NUCLEOTIDE SEQUENCE</scope>
    <source>
        <strain evidence="7">29W222</strain>
    </source>
</reference>
<evidence type="ECO:0000256" key="4">
    <source>
        <dbReference type="PROSITE-ProRule" id="PRU00221"/>
    </source>
</evidence>
<name>A0A937G1F1_9BACT</name>
<dbReference type="CDD" id="cd00200">
    <property type="entry name" value="WD40"/>
    <property type="match status" value="1"/>
</dbReference>
<sequence length="1013" mass="114896">MNGSNETFNPFPGLRPFRYEESHLYFGREEQIGEVLDKLIEHHFVAIIGTSGIGKSSFINCGILPILFKDFKTAVSSKWESVNFRPGNSALKNMAKALLHEKIEHADDENSQQLVTETVDNLRRDVNTLVNIAGKRYEASGRNILIYIDQFEEIFRYREKNDNNYDDVSIFLNLLITATSQSEIPIYIAITMRSDFVGDCAKYPEFTDKINDSQFLIPQMTRLEKKKAVIGPIETVGATIDEDLVQKILNDVGDDADSLPVMQHALMRTYDYWLHNSFKGDAISFAHYEAIGGMEKALSIHANEAFYELNEKQQALCEKIFKNITEKGDGGRGTRRPTRLQEIAVIAGATTEEVMFIVEHFRAAGRTLLMPPYNVTLTEDSMVDISHESLMRIWTNLREWVDDESESAKLYLRLCEAAEMHQLGKAGLWRPPDLQLALSWLETHKPSLSWGLRYNPGYERAMLFLEYSKNEYEKEQRNKQKIQKRRLFIAKVTTGVFGLAFLIAFGFFLYGEKQRIIAGEEKVKADSARIKAIEKGEQARIAAIKADSSRKIALQQKEIATSAMQEARRNERIARDAVILADSAKNDALNQKNIADLAKEDAYNLRLLSIARSMAIKSLQIADPEEMGLVAQQAYKFNHENGGNPLDPDIYSGLYYAVKKLQGKGYNQLIKHTDNVRVLTNVPGGGNQIYSTGSDGTILLWNLNNRSNPITVKTNTERLINKSMALSPDKKWLVTGGDYGYLQLFSVTNPSAPQLYLIGQNERIRSTWYLEFASNNQFISVGEDKRILLWDIPREITKTTVIAPREITKSDLKINSIALNPKTRVIATAKIQGQVTFIDLDTKEEKVFYHDSRTQSDMVSVAFSSDGKMLAAGNENGTVRVWNLRTNMPLTISDKHAARVNNIRFSADNSKLATGSFDATVRIWNTERLNDPPIILDDHDDWVWSIEFSPNGDYILAGCKDHLIRMWPTKIESMANIICGKISRNMELKEWEDFVADTTDISYQRTCQNYKGL</sequence>
<gene>
    <name evidence="7" type="ORF">JMN32_21045</name>
</gene>
<dbReference type="InterPro" id="IPR015943">
    <property type="entry name" value="WD40/YVTN_repeat-like_dom_sf"/>
</dbReference>
<evidence type="ECO:0000256" key="1">
    <source>
        <dbReference type="ARBA" id="ARBA00022574"/>
    </source>
</evidence>